<proteinExistence type="predicted"/>
<dbReference type="InterPro" id="IPR023606">
    <property type="entry name" value="CoA-Trfase_III_dom_1_sf"/>
</dbReference>
<evidence type="ECO:0000313" key="5">
    <source>
        <dbReference type="Proteomes" id="UP000231655"/>
    </source>
</evidence>
<organism evidence="4 5">
    <name type="scientific">Pseudooceanicola antarcticus</name>
    <dbReference type="NCBI Taxonomy" id="1247613"/>
    <lineage>
        <taxon>Bacteria</taxon>
        <taxon>Pseudomonadati</taxon>
        <taxon>Pseudomonadota</taxon>
        <taxon>Alphaproteobacteria</taxon>
        <taxon>Rhodobacterales</taxon>
        <taxon>Paracoccaceae</taxon>
        <taxon>Pseudooceanicola</taxon>
    </lineage>
</organism>
<dbReference type="RefSeq" id="WP_097145407.1">
    <property type="nucleotide sequence ID" value="NZ_OBEA01000003.1"/>
</dbReference>
<sequence>MAQPLAGVRIADFSHVIAGPLATQFLCLLGAEVIKIEPPAGDAMRHYTREPGRQGMAEPFLSSNAGKKSVVLDLKDPEGLQAARDIVGTCDIMLENFRPGVADRLGLGADAMTKAHPGLIYCSVSGFGQEGPMRDYPAIDQVIQSMSGLMYLSGHEGEPAQRIGFPIVDTYTALLSAFAVLAAYVQRQADPEGRGQVVDVSMMDATMVLMSSVVAPLLIAGKEPVRAGNRGFSGMPTADTFPTGDGEITLGAVQQVQVERLFRAMELETLLEDPRFATGPARLEHDDELTALLTARFAQKSAQEWETLLAEAGVPAGKVRPLSEALELPQVTARDIFLEVEDPATGQPTRIPNAGFRFRRDGPGVSTPAPKLGEHGDEILGALRRTVSSEG</sequence>
<evidence type="ECO:0000256" key="2">
    <source>
        <dbReference type="SAM" id="MobiDB-lite"/>
    </source>
</evidence>
<dbReference type="Pfam" id="PF02515">
    <property type="entry name" value="CoA_transf_3"/>
    <property type="match status" value="1"/>
</dbReference>
<dbReference type="Gene3D" id="3.30.1540.10">
    <property type="entry name" value="formyl-coa transferase, domain 3"/>
    <property type="match status" value="1"/>
</dbReference>
<dbReference type="Proteomes" id="UP000231702">
    <property type="component" value="Unassembled WGS sequence"/>
</dbReference>
<dbReference type="PANTHER" id="PTHR48207:SF3">
    <property type="entry name" value="SUCCINATE--HYDROXYMETHYLGLUTARATE COA-TRANSFERASE"/>
    <property type="match status" value="1"/>
</dbReference>
<dbReference type="EMBL" id="PGTD01000009">
    <property type="protein sequence ID" value="PJE31449.1"/>
    <property type="molecule type" value="Genomic_DNA"/>
</dbReference>
<dbReference type="InterPro" id="IPR050483">
    <property type="entry name" value="CoA-transferase_III_domain"/>
</dbReference>
<dbReference type="InterPro" id="IPR003673">
    <property type="entry name" value="CoA-Trfase_fam_III"/>
</dbReference>
<keyword evidence="6" id="KW-1185">Reference proteome</keyword>
<dbReference type="SUPFAM" id="SSF89796">
    <property type="entry name" value="CoA-transferase family III (CaiB/BaiF)"/>
    <property type="match status" value="1"/>
</dbReference>
<reference evidence="3 6" key="2">
    <citation type="journal article" date="2018" name="Int. J. Syst. Evol. Microbiol.">
        <title>Pseudooceanicola lipolyticus sp. nov., a marine alphaproteobacterium, reclassification of Oceanicola flagellatus as Pseudooceanicola flagellatus comb. nov. and emended description of the genus Pseudooceanicola.</title>
        <authorList>
            <person name="Huang M.-M."/>
            <person name="Guo L.-L."/>
            <person name="Wu Y.-H."/>
            <person name="Lai Q.-L."/>
            <person name="Shao Z.-Z."/>
            <person name="Wang C.-S."/>
            <person name="Wu M."/>
            <person name="Xu X.-W."/>
        </authorList>
    </citation>
    <scope>NUCLEOTIDE SEQUENCE [LARGE SCALE GENOMIC DNA]</scope>
    <source>
        <strain evidence="3 6">Ar-45</strain>
    </source>
</reference>
<gene>
    <name evidence="3" type="ORF">CVM39_03595</name>
    <name evidence="4" type="ORF">SAMN06297129_1642</name>
</gene>
<dbReference type="Gene3D" id="3.40.50.10540">
    <property type="entry name" value="Crotonobetainyl-coa:carnitine coa-transferase, domain 1"/>
    <property type="match status" value="1"/>
</dbReference>
<evidence type="ECO:0000256" key="1">
    <source>
        <dbReference type="ARBA" id="ARBA00022679"/>
    </source>
</evidence>
<feature type="region of interest" description="Disordered" evidence="2">
    <location>
        <begin position="344"/>
        <end position="375"/>
    </location>
</feature>
<dbReference type="OrthoDB" id="7208981at2"/>
<keyword evidence="1 4" id="KW-0808">Transferase</keyword>
<dbReference type="EMBL" id="OBEA01000003">
    <property type="protein sequence ID" value="SNY49943.1"/>
    <property type="molecule type" value="Genomic_DNA"/>
</dbReference>
<evidence type="ECO:0000313" key="3">
    <source>
        <dbReference type="EMBL" id="PJE31449.1"/>
    </source>
</evidence>
<reference evidence="4 5" key="1">
    <citation type="submission" date="2017-09" db="EMBL/GenBank/DDBJ databases">
        <authorList>
            <person name="Ehlers B."/>
            <person name="Leendertz F.H."/>
        </authorList>
    </citation>
    <scope>NUCLEOTIDE SEQUENCE [LARGE SCALE GENOMIC DNA]</scope>
    <source>
        <strain evidence="4 5">CGMCC 1.12662</strain>
    </source>
</reference>
<evidence type="ECO:0000313" key="6">
    <source>
        <dbReference type="Proteomes" id="UP000231702"/>
    </source>
</evidence>
<dbReference type="InterPro" id="IPR044855">
    <property type="entry name" value="CoA-Trfase_III_dom3_sf"/>
</dbReference>
<dbReference type="Proteomes" id="UP000231655">
    <property type="component" value="Unassembled WGS sequence"/>
</dbReference>
<dbReference type="GO" id="GO:0008410">
    <property type="term" value="F:CoA-transferase activity"/>
    <property type="evidence" value="ECO:0007669"/>
    <property type="project" value="TreeGrafter"/>
</dbReference>
<protein>
    <submittedName>
        <fullName evidence="3">CoA transferase</fullName>
    </submittedName>
    <submittedName>
        <fullName evidence="4">Crotonobetainyl-CoA:carnitine CoA-transferase CaiB</fullName>
    </submittedName>
</protein>
<dbReference type="PANTHER" id="PTHR48207">
    <property type="entry name" value="SUCCINATE--HYDROXYMETHYLGLUTARATE COA-TRANSFERASE"/>
    <property type="match status" value="1"/>
</dbReference>
<name>A0A285IQ16_9RHOB</name>
<evidence type="ECO:0000313" key="4">
    <source>
        <dbReference type="EMBL" id="SNY49943.1"/>
    </source>
</evidence>
<dbReference type="AlphaFoldDB" id="A0A285IQ16"/>
<accession>A0A285IQ16</accession>